<dbReference type="GO" id="GO:0016491">
    <property type="term" value="F:oxidoreductase activity"/>
    <property type="evidence" value="ECO:0007669"/>
    <property type="project" value="UniProtKB-KW"/>
</dbReference>
<evidence type="ECO:0000313" key="2">
    <source>
        <dbReference type="EMBL" id="KAF7277401.1"/>
    </source>
</evidence>
<gene>
    <name evidence="2" type="ORF">GWI33_007735</name>
</gene>
<protein>
    <recommendedName>
        <fullName evidence="4">Short-chain dehydrogenase</fullName>
    </recommendedName>
</protein>
<dbReference type="PANTHER" id="PTHR43157">
    <property type="entry name" value="PHOSPHATIDYLINOSITOL-GLYCAN BIOSYNTHESIS CLASS F PROTEIN-RELATED"/>
    <property type="match status" value="1"/>
</dbReference>
<dbReference type="InterPro" id="IPR036291">
    <property type="entry name" value="NAD(P)-bd_dom_sf"/>
</dbReference>
<evidence type="ECO:0000256" key="1">
    <source>
        <dbReference type="ARBA" id="ARBA00023002"/>
    </source>
</evidence>
<dbReference type="Gene3D" id="3.40.50.720">
    <property type="entry name" value="NAD(P)-binding Rossmann-like Domain"/>
    <property type="match status" value="1"/>
</dbReference>
<comment type="caution">
    <text evidence="2">The sequence shown here is derived from an EMBL/GenBank/DDBJ whole genome shotgun (WGS) entry which is preliminary data.</text>
</comment>
<dbReference type="PANTHER" id="PTHR43157:SF31">
    <property type="entry name" value="PHOSPHATIDYLINOSITOL-GLYCAN BIOSYNTHESIS CLASS F PROTEIN"/>
    <property type="match status" value="1"/>
</dbReference>
<organism evidence="2 3">
    <name type="scientific">Rhynchophorus ferrugineus</name>
    <name type="common">Red palm weevil</name>
    <name type="synonym">Curculio ferrugineus</name>
    <dbReference type="NCBI Taxonomy" id="354439"/>
    <lineage>
        <taxon>Eukaryota</taxon>
        <taxon>Metazoa</taxon>
        <taxon>Ecdysozoa</taxon>
        <taxon>Arthropoda</taxon>
        <taxon>Hexapoda</taxon>
        <taxon>Insecta</taxon>
        <taxon>Pterygota</taxon>
        <taxon>Neoptera</taxon>
        <taxon>Endopterygota</taxon>
        <taxon>Coleoptera</taxon>
        <taxon>Polyphaga</taxon>
        <taxon>Cucujiformia</taxon>
        <taxon>Curculionidae</taxon>
        <taxon>Dryophthorinae</taxon>
        <taxon>Rhynchophorus</taxon>
    </lineage>
</organism>
<evidence type="ECO:0008006" key="4">
    <source>
        <dbReference type="Google" id="ProtNLM"/>
    </source>
</evidence>
<sequence>TGFETGIEVAKRGAKVILACRNEERAQKAVEKILKTTNNKNVSYKILDLNSLKSVPLVFRKFLAWRA</sequence>
<accession>A0A834IED4</accession>
<name>A0A834IED4_RHYFE</name>
<proteinExistence type="predicted"/>
<evidence type="ECO:0000313" key="3">
    <source>
        <dbReference type="Proteomes" id="UP000625711"/>
    </source>
</evidence>
<keyword evidence="3" id="KW-1185">Reference proteome</keyword>
<dbReference type="OrthoDB" id="191139at2759"/>
<reference evidence="2" key="1">
    <citation type="submission" date="2020-08" db="EMBL/GenBank/DDBJ databases">
        <title>Genome sequencing and assembly of the red palm weevil Rhynchophorus ferrugineus.</title>
        <authorList>
            <person name="Dias G.B."/>
            <person name="Bergman C.M."/>
            <person name="Manee M."/>
        </authorList>
    </citation>
    <scope>NUCLEOTIDE SEQUENCE</scope>
    <source>
        <strain evidence="2">AA-2017</strain>
        <tissue evidence="2">Whole larva</tissue>
    </source>
</reference>
<dbReference type="EMBL" id="JAACXV010002263">
    <property type="protein sequence ID" value="KAF7277401.1"/>
    <property type="molecule type" value="Genomic_DNA"/>
</dbReference>
<keyword evidence="1" id="KW-0560">Oxidoreductase</keyword>
<feature type="non-terminal residue" evidence="2">
    <location>
        <position position="1"/>
    </location>
</feature>
<dbReference type="AlphaFoldDB" id="A0A834IED4"/>
<dbReference type="SUPFAM" id="SSF51735">
    <property type="entry name" value="NAD(P)-binding Rossmann-fold domains"/>
    <property type="match status" value="1"/>
</dbReference>
<dbReference type="Proteomes" id="UP000625711">
    <property type="component" value="Unassembled WGS sequence"/>
</dbReference>